<dbReference type="Proteomes" id="UP000298138">
    <property type="component" value="Unassembled WGS sequence"/>
</dbReference>
<evidence type="ECO:0000313" key="3">
    <source>
        <dbReference type="Proteomes" id="UP000298138"/>
    </source>
</evidence>
<organism evidence="2 3">
    <name type="scientific">Ascodesmis nigricans</name>
    <dbReference type="NCBI Taxonomy" id="341454"/>
    <lineage>
        <taxon>Eukaryota</taxon>
        <taxon>Fungi</taxon>
        <taxon>Dikarya</taxon>
        <taxon>Ascomycota</taxon>
        <taxon>Pezizomycotina</taxon>
        <taxon>Pezizomycetes</taxon>
        <taxon>Pezizales</taxon>
        <taxon>Ascodesmidaceae</taxon>
        <taxon>Ascodesmis</taxon>
    </lineage>
</organism>
<dbReference type="AlphaFoldDB" id="A0A4S2N0F5"/>
<feature type="region of interest" description="Disordered" evidence="1">
    <location>
        <begin position="94"/>
        <end position="113"/>
    </location>
</feature>
<sequence>MTGANKHGLLLTRSIISLHQHFQRIIHFDFHLFLTLLFPSLPLNYRASLCGVVILPARHPNPRPNQPSTSHRPFPPASPIPSSYPKQSEITVSNYQHSHQSRPASQCHHSTQPHCSMIDSAKLQPIWEPSAS</sequence>
<evidence type="ECO:0000313" key="2">
    <source>
        <dbReference type="EMBL" id="TGZ82384.1"/>
    </source>
</evidence>
<dbReference type="EMBL" id="ML220115">
    <property type="protein sequence ID" value="TGZ82384.1"/>
    <property type="molecule type" value="Genomic_DNA"/>
</dbReference>
<name>A0A4S2N0F5_9PEZI</name>
<proteinExistence type="predicted"/>
<feature type="region of interest" description="Disordered" evidence="1">
    <location>
        <begin position="56"/>
        <end position="87"/>
    </location>
</feature>
<gene>
    <name evidence="2" type="ORF">EX30DRAFT_183720</name>
</gene>
<protein>
    <submittedName>
        <fullName evidence="2">Uncharacterized protein</fullName>
    </submittedName>
</protein>
<reference evidence="2 3" key="1">
    <citation type="submission" date="2019-04" db="EMBL/GenBank/DDBJ databases">
        <title>Comparative genomics and transcriptomics to analyze fruiting body development in filamentous ascomycetes.</title>
        <authorList>
            <consortium name="DOE Joint Genome Institute"/>
            <person name="Lutkenhaus R."/>
            <person name="Traeger S."/>
            <person name="Breuer J."/>
            <person name="Kuo A."/>
            <person name="Lipzen A."/>
            <person name="Pangilinan J."/>
            <person name="Dilworth D."/>
            <person name="Sandor L."/>
            <person name="Poggeler S."/>
            <person name="Barry K."/>
            <person name="Grigoriev I.V."/>
            <person name="Nowrousian M."/>
        </authorList>
    </citation>
    <scope>NUCLEOTIDE SEQUENCE [LARGE SCALE GENOMIC DNA]</scope>
    <source>
        <strain evidence="2 3">CBS 389.68</strain>
    </source>
</reference>
<keyword evidence="3" id="KW-1185">Reference proteome</keyword>
<accession>A0A4S2N0F5</accession>
<dbReference type="InParanoid" id="A0A4S2N0F5"/>
<evidence type="ECO:0000256" key="1">
    <source>
        <dbReference type="SAM" id="MobiDB-lite"/>
    </source>
</evidence>